<reference evidence="2 3" key="1">
    <citation type="submission" date="2019-11" db="EMBL/GenBank/DDBJ databases">
        <title>Bacillus lacus genome.</title>
        <authorList>
            <person name="Allen C.J."/>
            <person name="Newman J.D."/>
        </authorList>
    </citation>
    <scope>NUCLEOTIDE SEQUENCE [LARGE SCALE GENOMIC DNA]</scope>
    <source>
        <strain evidence="2 3">KCTC 33946</strain>
    </source>
</reference>
<dbReference type="InterPro" id="IPR000032">
    <property type="entry name" value="HPr-like"/>
</dbReference>
<dbReference type="Pfam" id="PF00381">
    <property type="entry name" value="PTS-HPr"/>
    <property type="match status" value="1"/>
</dbReference>
<organism evidence="2 3">
    <name type="scientific">Metabacillus lacus</name>
    <dbReference type="NCBI Taxonomy" id="1983721"/>
    <lineage>
        <taxon>Bacteria</taxon>
        <taxon>Bacillati</taxon>
        <taxon>Bacillota</taxon>
        <taxon>Bacilli</taxon>
        <taxon>Bacillales</taxon>
        <taxon>Bacillaceae</taxon>
        <taxon>Metabacillus</taxon>
    </lineage>
</organism>
<dbReference type="PROSITE" id="PS51350">
    <property type="entry name" value="PTS_HPR_DOM"/>
    <property type="match status" value="1"/>
</dbReference>
<evidence type="ECO:0000313" key="2">
    <source>
        <dbReference type="EMBL" id="MRX74276.1"/>
    </source>
</evidence>
<dbReference type="Gene3D" id="3.30.1340.10">
    <property type="entry name" value="HPr-like"/>
    <property type="match status" value="1"/>
</dbReference>
<evidence type="ECO:0000259" key="1">
    <source>
        <dbReference type="PROSITE" id="PS51350"/>
    </source>
</evidence>
<proteinExistence type="predicted"/>
<feature type="domain" description="HPr" evidence="1">
    <location>
        <begin position="1"/>
        <end position="77"/>
    </location>
</feature>
<dbReference type="EMBL" id="WKKI01000074">
    <property type="protein sequence ID" value="MRX74276.1"/>
    <property type="molecule type" value="Genomic_DNA"/>
</dbReference>
<dbReference type="AlphaFoldDB" id="A0A7X2J2Q8"/>
<dbReference type="Proteomes" id="UP000448867">
    <property type="component" value="Unassembled WGS sequence"/>
</dbReference>
<sequence length="77" mass="8463">MRLNVLKPVFADSASELVQAANQFEDTILIKKGHWSIDAKSLLGVLALSLQPGDTIELATDNEEIVSAFLELNFFSK</sequence>
<dbReference type="SUPFAM" id="SSF55594">
    <property type="entry name" value="HPr-like"/>
    <property type="match status" value="1"/>
</dbReference>
<dbReference type="PRINTS" id="PR00107">
    <property type="entry name" value="PHOSPHOCPHPR"/>
</dbReference>
<accession>A0A7X2J2Q8</accession>
<name>A0A7X2J2Q8_9BACI</name>
<gene>
    <name evidence="2" type="ORF">GJU40_19340</name>
</gene>
<dbReference type="InterPro" id="IPR035895">
    <property type="entry name" value="HPr-like_sf"/>
</dbReference>
<protein>
    <submittedName>
        <fullName evidence="2">HPr family phosphocarrier protein</fullName>
    </submittedName>
</protein>
<keyword evidence="3" id="KW-1185">Reference proteome</keyword>
<evidence type="ECO:0000313" key="3">
    <source>
        <dbReference type="Proteomes" id="UP000448867"/>
    </source>
</evidence>
<dbReference type="RefSeq" id="WP_343031643.1">
    <property type="nucleotide sequence ID" value="NZ_WKKI01000074.1"/>
</dbReference>
<comment type="caution">
    <text evidence="2">The sequence shown here is derived from an EMBL/GenBank/DDBJ whole genome shotgun (WGS) entry which is preliminary data.</text>
</comment>